<dbReference type="InterPro" id="IPR006600">
    <property type="entry name" value="HTH_CenpB_DNA-bd_dom"/>
</dbReference>
<evidence type="ECO:0000256" key="4">
    <source>
        <dbReference type="SAM" id="SignalP"/>
    </source>
</evidence>
<evidence type="ECO:0000313" key="7">
    <source>
        <dbReference type="Proteomes" id="UP000821853"/>
    </source>
</evidence>
<reference evidence="6 7" key="1">
    <citation type="journal article" date="2020" name="Cell">
        <title>Large-Scale Comparative Analyses of Tick Genomes Elucidate Their Genetic Diversity and Vector Capacities.</title>
        <authorList>
            <consortium name="Tick Genome and Microbiome Consortium (TIGMIC)"/>
            <person name="Jia N."/>
            <person name="Wang J."/>
            <person name="Shi W."/>
            <person name="Du L."/>
            <person name="Sun Y."/>
            <person name="Zhan W."/>
            <person name="Jiang J.F."/>
            <person name="Wang Q."/>
            <person name="Zhang B."/>
            <person name="Ji P."/>
            <person name="Bell-Sakyi L."/>
            <person name="Cui X.M."/>
            <person name="Yuan T.T."/>
            <person name="Jiang B.G."/>
            <person name="Yang W.F."/>
            <person name="Lam T.T."/>
            <person name="Chang Q.C."/>
            <person name="Ding S.J."/>
            <person name="Wang X.J."/>
            <person name="Zhu J.G."/>
            <person name="Ruan X.D."/>
            <person name="Zhao L."/>
            <person name="Wei J.T."/>
            <person name="Ye R.Z."/>
            <person name="Que T.C."/>
            <person name="Du C.H."/>
            <person name="Zhou Y.H."/>
            <person name="Cheng J.X."/>
            <person name="Dai P.F."/>
            <person name="Guo W.B."/>
            <person name="Han X.H."/>
            <person name="Huang E.J."/>
            <person name="Li L.F."/>
            <person name="Wei W."/>
            <person name="Gao Y.C."/>
            <person name="Liu J.Z."/>
            <person name="Shao H.Z."/>
            <person name="Wang X."/>
            <person name="Wang C.C."/>
            <person name="Yang T.C."/>
            <person name="Huo Q.B."/>
            <person name="Li W."/>
            <person name="Chen H.Y."/>
            <person name="Chen S.E."/>
            <person name="Zhou L.G."/>
            <person name="Ni X.B."/>
            <person name="Tian J.H."/>
            <person name="Sheng Y."/>
            <person name="Liu T."/>
            <person name="Pan Y.S."/>
            <person name="Xia L.Y."/>
            <person name="Li J."/>
            <person name="Zhao F."/>
            <person name="Cao W.C."/>
        </authorList>
    </citation>
    <scope>NUCLEOTIDE SEQUENCE [LARGE SCALE GENOMIC DNA]</scope>
    <source>
        <strain evidence="6">HaeL-2018</strain>
    </source>
</reference>
<dbReference type="GO" id="GO:0005634">
    <property type="term" value="C:nucleus"/>
    <property type="evidence" value="ECO:0007669"/>
    <property type="project" value="UniProtKB-SubCell"/>
</dbReference>
<feature type="region of interest" description="Disordered" evidence="3">
    <location>
        <begin position="32"/>
        <end position="52"/>
    </location>
</feature>
<accession>A0A9J6GK65</accession>
<keyword evidence="2" id="KW-0238">DNA-binding</keyword>
<dbReference type="OrthoDB" id="6430249at2759"/>
<evidence type="ECO:0000259" key="5">
    <source>
        <dbReference type="Pfam" id="PF03221"/>
    </source>
</evidence>
<feature type="compositionally biased region" description="Polar residues" evidence="3">
    <location>
        <begin position="37"/>
        <end position="49"/>
    </location>
</feature>
<dbReference type="EMBL" id="JABSTR010000007">
    <property type="protein sequence ID" value="KAH9374983.1"/>
    <property type="molecule type" value="Genomic_DNA"/>
</dbReference>
<evidence type="ECO:0000256" key="3">
    <source>
        <dbReference type="SAM" id="MobiDB-lite"/>
    </source>
</evidence>
<feature type="chain" id="PRO_5039950767" description="HTH CENPB-type domain-containing protein" evidence="4">
    <location>
        <begin position="22"/>
        <end position="187"/>
    </location>
</feature>
<comment type="caution">
    <text evidence="6">The sequence shown here is derived from an EMBL/GenBank/DDBJ whole genome shotgun (WGS) entry which is preliminary data.</text>
</comment>
<sequence length="187" mass="20641">MAHHIEAAVLVLNLELHLAALDQLRKGAVAPPHSVDANRSGSSATSKKLTQPAHEDLEKAVFKWFVQTRAKEIPLSGDVVHQNALDYACLLGINDFKASASETSGADEDEVYESPSDDYADAWAALRETGDVPADVTSRTTLVPTRVVVREELTDEDILKVSAQRIVLRRRTKKLPHKLSPHPLHWK</sequence>
<dbReference type="Proteomes" id="UP000821853">
    <property type="component" value="Chromosome 5"/>
</dbReference>
<proteinExistence type="predicted"/>
<dbReference type="Pfam" id="PF03221">
    <property type="entry name" value="HTH_Tnp_Tc5"/>
    <property type="match status" value="1"/>
</dbReference>
<dbReference type="Gene3D" id="1.10.10.60">
    <property type="entry name" value="Homeodomain-like"/>
    <property type="match status" value="1"/>
</dbReference>
<keyword evidence="4" id="KW-0732">Signal</keyword>
<feature type="signal peptide" evidence="4">
    <location>
        <begin position="1"/>
        <end position="21"/>
    </location>
</feature>
<evidence type="ECO:0000313" key="6">
    <source>
        <dbReference type="EMBL" id="KAH9374983.1"/>
    </source>
</evidence>
<dbReference type="SUPFAM" id="SSF46689">
    <property type="entry name" value="Homeodomain-like"/>
    <property type="match status" value="1"/>
</dbReference>
<feature type="domain" description="HTH CENPB-type" evidence="5">
    <location>
        <begin position="55"/>
        <end position="100"/>
    </location>
</feature>
<comment type="subcellular location">
    <subcellularLocation>
        <location evidence="1">Nucleus</location>
    </subcellularLocation>
</comment>
<keyword evidence="7" id="KW-1185">Reference proteome</keyword>
<dbReference type="GO" id="GO:0003677">
    <property type="term" value="F:DNA binding"/>
    <property type="evidence" value="ECO:0007669"/>
    <property type="project" value="UniProtKB-KW"/>
</dbReference>
<organism evidence="6 7">
    <name type="scientific">Haemaphysalis longicornis</name>
    <name type="common">Bush tick</name>
    <dbReference type="NCBI Taxonomy" id="44386"/>
    <lineage>
        <taxon>Eukaryota</taxon>
        <taxon>Metazoa</taxon>
        <taxon>Ecdysozoa</taxon>
        <taxon>Arthropoda</taxon>
        <taxon>Chelicerata</taxon>
        <taxon>Arachnida</taxon>
        <taxon>Acari</taxon>
        <taxon>Parasitiformes</taxon>
        <taxon>Ixodida</taxon>
        <taxon>Ixodoidea</taxon>
        <taxon>Ixodidae</taxon>
        <taxon>Haemaphysalinae</taxon>
        <taxon>Haemaphysalis</taxon>
    </lineage>
</organism>
<dbReference type="InterPro" id="IPR009057">
    <property type="entry name" value="Homeodomain-like_sf"/>
</dbReference>
<gene>
    <name evidence="6" type="ORF">HPB48_007849</name>
</gene>
<dbReference type="VEuPathDB" id="VectorBase:HLOH_040818"/>
<evidence type="ECO:0000256" key="1">
    <source>
        <dbReference type="ARBA" id="ARBA00004123"/>
    </source>
</evidence>
<evidence type="ECO:0000256" key="2">
    <source>
        <dbReference type="ARBA" id="ARBA00023125"/>
    </source>
</evidence>
<name>A0A9J6GK65_HAELO</name>
<dbReference type="AlphaFoldDB" id="A0A9J6GK65"/>
<protein>
    <recommendedName>
        <fullName evidence="5">HTH CENPB-type domain-containing protein</fullName>
    </recommendedName>
</protein>